<dbReference type="Pfam" id="PF00067">
    <property type="entry name" value="p450"/>
    <property type="match status" value="1"/>
</dbReference>
<keyword evidence="2" id="KW-0479">Metal-binding</keyword>
<organism evidence="4 5">
    <name type="scientific">Eucalyptus globulus</name>
    <name type="common">Tasmanian blue gum</name>
    <dbReference type="NCBI Taxonomy" id="34317"/>
    <lineage>
        <taxon>Eukaryota</taxon>
        <taxon>Viridiplantae</taxon>
        <taxon>Streptophyta</taxon>
        <taxon>Embryophyta</taxon>
        <taxon>Tracheophyta</taxon>
        <taxon>Spermatophyta</taxon>
        <taxon>Magnoliopsida</taxon>
        <taxon>eudicotyledons</taxon>
        <taxon>Gunneridae</taxon>
        <taxon>Pentapetalae</taxon>
        <taxon>rosids</taxon>
        <taxon>malvids</taxon>
        <taxon>Myrtales</taxon>
        <taxon>Myrtaceae</taxon>
        <taxon>Myrtoideae</taxon>
        <taxon>Eucalypteae</taxon>
        <taxon>Eucalyptus</taxon>
    </lineage>
</organism>
<dbReference type="Gene3D" id="1.10.630.10">
    <property type="entry name" value="Cytochrome P450"/>
    <property type="match status" value="1"/>
</dbReference>
<gene>
    <name evidence="4" type="ORF">ACJRO7_029323</name>
</gene>
<evidence type="ECO:0000313" key="4">
    <source>
        <dbReference type="EMBL" id="KAL3732655.1"/>
    </source>
</evidence>
<proteinExistence type="inferred from homology"/>
<dbReference type="Proteomes" id="UP001634007">
    <property type="component" value="Unassembled WGS sequence"/>
</dbReference>
<accession>A0ABD3JYB8</accession>
<reference evidence="4 5" key="1">
    <citation type="submission" date="2024-11" db="EMBL/GenBank/DDBJ databases">
        <title>Chromosome-level genome assembly of Eucalyptus globulus Labill. provides insights into its genome evolution.</title>
        <authorList>
            <person name="Li X."/>
        </authorList>
    </citation>
    <scope>NUCLEOTIDE SEQUENCE [LARGE SCALE GENOMIC DNA]</scope>
    <source>
        <strain evidence="4">CL2024</strain>
        <tissue evidence="4">Fresh tender leaves</tissue>
    </source>
</reference>
<dbReference type="SUPFAM" id="SSF48264">
    <property type="entry name" value="Cytochrome P450"/>
    <property type="match status" value="1"/>
</dbReference>
<dbReference type="PANTHER" id="PTHR24286:SF90">
    <property type="entry name" value="CYTOCHROME P450"/>
    <property type="match status" value="1"/>
</dbReference>
<evidence type="ECO:0000256" key="3">
    <source>
        <dbReference type="ARBA" id="ARBA00023004"/>
    </source>
</evidence>
<dbReference type="InterPro" id="IPR036396">
    <property type="entry name" value="Cyt_P450_sf"/>
</dbReference>
<dbReference type="GO" id="GO:0046872">
    <property type="term" value="F:metal ion binding"/>
    <property type="evidence" value="ECO:0007669"/>
    <property type="project" value="UniProtKB-KW"/>
</dbReference>
<keyword evidence="5" id="KW-1185">Reference proteome</keyword>
<protein>
    <submittedName>
        <fullName evidence="4">Uncharacterized protein</fullName>
    </submittedName>
</protein>
<comment type="similarity">
    <text evidence="1">Belongs to the cytochrome P450 family.</text>
</comment>
<comment type="caution">
    <text evidence="4">The sequence shown here is derived from an EMBL/GenBank/DDBJ whole genome shotgun (WGS) entry which is preliminary data.</text>
</comment>
<dbReference type="AlphaFoldDB" id="A0ABD3JYB8"/>
<dbReference type="PANTHER" id="PTHR24286">
    <property type="entry name" value="CYTOCHROME P450 26"/>
    <property type="match status" value="1"/>
</dbReference>
<name>A0ABD3JYB8_EUCGL</name>
<dbReference type="InterPro" id="IPR001128">
    <property type="entry name" value="Cyt_P450"/>
</dbReference>
<dbReference type="EMBL" id="JBJKBG010000007">
    <property type="protein sequence ID" value="KAL3732655.1"/>
    <property type="molecule type" value="Genomic_DNA"/>
</dbReference>
<evidence type="ECO:0000313" key="5">
    <source>
        <dbReference type="Proteomes" id="UP001634007"/>
    </source>
</evidence>
<sequence>MGFLFTGETIELIPGKSIDIPPFLDKRTKRYGTVFKMNLVGRPAVILADPDFSRFILLEEWKSVEMWYLDAFANVTGYIHKHVTDAMLNHFGLKRLQDKLLPQLQAMVEKTLSACSTRECIEVKRDCAMMIFNLTSKLLFSYNGERTEENPAEDISRLHQGLMSLPVNIPSTTFHESLKSQKKLMNIIEPEITEVIAPPGIRKRDLLDHLLEDMETQTFLTRYLVNYLMFALMVASLETVSTGLDMTIKLITESPWTVQELIIS</sequence>
<evidence type="ECO:0000256" key="2">
    <source>
        <dbReference type="ARBA" id="ARBA00022723"/>
    </source>
</evidence>
<keyword evidence="3" id="KW-0408">Iron</keyword>
<evidence type="ECO:0000256" key="1">
    <source>
        <dbReference type="ARBA" id="ARBA00010617"/>
    </source>
</evidence>